<dbReference type="Proteomes" id="UP000199350">
    <property type="component" value="Chromosome I"/>
</dbReference>
<evidence type="ECO:0000256" key="1">
    <source>
        <dbReference type="ARBA" id="ARBA00004141"/>
    </source>
</evidence>
<dbReference type="NCBIfam" id="TIGR03462">
    <property type="entry name" value="CarR_dom_SF"/>
    <property type="match status" value="1"/>
</dbReference>
<evidence type="ECO:0000313" key="11">
    <source>
        <dbReference type="Proteomes" id="UP000199350"/>
    </source>
</evidence>
<feature type="transmembrane region" description="Helical" evidence="8">
    <location>
        <begin position="34"/>
        <end position="59"/>
    </location>
</feature>
<evidence type="ECO:0000256" key="6">
    <source>
        <dbReference type="ARBA" id="ARBA00023136"/>
    </source>
</evidence>
<proteinExistence type="predicted"/>
<dbReference type="STRING" id="38302.SAMN04488535_0179"/>
<keyword evidence="5 8" id="KW-1133">Transmembrane helix</keyword>
<dbReference type="OrthoDB" id="4411839at2"/>
<reference evidence="11" key="1">
    <citation type="submission" date="2016-10" db="EMBL/GenBank/DDBJ databases">
        <authorList>
            <person name="Varghese N."/>
            <person name="Submissions S."/>
        </authorList>
    </citation>
    <scope>NUCLEOTIDE SEQUENCE [LARGE SCALE GENOMIC DNA]</scope>
    <source>
        <strain evidence="11">DSM 20632</strain>
    </source>
</reference>
<evidence type="ECO:0000256" key="7">
    <source>
        <dbReference type="ARBA" id="ARBA00023235"/>
    </source>
</evidence>
<keyword evidence="7" id="KW-0413">Isomerase</keyword>
<dbReference type="GO" id="GO:0016872">
    <property type="term" value="F:intramolecular lyase activity"/>
    <property type="evidence" value="ECO:0007669"/>
    <property type="project" value="InterPro"/>
</dbReference>
<comment type="subcellular location">
    <subcellularLocation>
        <location evidence="1">Membrane</location>
        <topology evidence="1">Multi-pass membrane protein</topology>
    </subcellularLocation>
</comment>
<evidence type="ECO:0000256" key="4">
    <source>
        <dbReference type="ARBA" id="ARBA00022746"/>
    </source>
</evidence>
<dbReference type="EMBL" id="LT629700">
    <property type="protein sequence ID" value="SDL61852.1"/>
    <property type="molecule type" value="Genomic_DNA"/>
</dbReference>
<accession>A0A1G9LIT2</accession>
<evidence type="ECO:0000313" key="10">
    <source>
        <dbReference type="EMBL" id="SDL61852.1"/>
    </source>
</evidence>
<evidence type="ECO:0000256" key="8">
    <source>
        <dbReference type="SAM" id="Phobius"/>
    </source>
</evidence>
<organism evidence="10 11">
    <name type="scientific">Corynebacterium mycetoides</name>
    <dbReference type="NCBI Taxonomy" id="38302"/>
    <lineage>
        <taxon>Bacteria</taxon>
        <taxon>Bacillati</taxon>
        <taxon>Actinomycetota</taxon>
        <taxon>Actinomycetes</taxon>
        <taxon>Mycobacteriales</taxon>
        <taxon>Corynebacteriaceae</taxon>
        <taxon>Corynebacterium</taxon>
    </lineage>
</organism>
<keyword evidence="11" id="KW-1185">Reference proteome</keyword>
<dbReference type="GO" id="GO:0016020">
    <property type="term" value="C:membrane"/>
    <property type="evidence" value="ECO:0007669"/>
    <property type="project" value="UniProtKB-SubCell"/>
</dbReference>
<dbReference type="GO" id="GO:0045436">
    <property type="term" value="F:lycopene beta cyclase activity"/>
    <property type="evidence" value="ECO:0007669"/>
    <property type="project" value="UniProtKB-ARBA"/>
</dbReference>
<protein>
    <submittedName>
        <fullName evidence="10">Lycopene cyclase domain-containing protein</fullName>
    </submittedName>
</protein>
<comment type="pathway">
    <text evidence="2">Carotenoid biosynthesis.</text>
</comment>
<keyword evidence="3 8" id="KW-0812">Transmembrane</keyword>
<feature type="domain" description="Lycopene cyclase" evidence="9">
    <location>
        <begin position="2"/>
        <end position="89"/>
    </location>
</feature>
<feature type="transmembrane region" description="Helical" evidence="8">
    <location>
        <begin position="66"/>
        <end position="90"/>
    </location>
</feature>
<keyword evidence="6 8" id="KW-0472">Membrane</keyword>
<sequence>MTYLLISLPFLVGAAGLWWARRHAYASQTKATAIVAAVLLTLTILFDNLMVAAGLMGYAAANNLGIYLGLIPVEDLFYAVFACLAVSALWPGRKP</sequence>
<dbReference type="RefSeq" id="WP_092147528.1">
    <property type="nucleotide sequence ID" value="NZ_LT629700.1"/>
</dbReference>
<keyword evidence="4" id="KW-0125">Carotenoid biosynthesis</keyword>
<evidence type="ECO:0000256" key="2">
    <source>
        <dbReference type="ARBA" id="ARBA00004829"/>
    </source>
</evidence>
<evidence type="ECO:0000256" key="3">
    <source>
        <dbReference type="ARBA" id="ARBA00022692"/>
    </source>
</evidence>
<name>A0A1G9LIT2_9CORY</name>
<evidence type="ECO:0000259" key="9">
    <source>
        <dbReference type="Pfam" id="PF18916"/>
    </source>
</evidence>
<dbReference type="AlphaFoldDB" id="A0A1G9LIT2"/>
<dbReference type="InterPro" id="IPR017825">
    <property type="entry name" value="Lycopene_cyclase_dom"/>
</dbReference>
<evidence type="ECO:0000256" key="5">
    <source>
        <dbReference type="ARBA" id="ARBA00022989"/>
    </source>
</evidence>
<dbReference type="Pfam" id="PF18916">
    <property type="entry name" value="Lycopene_cyc"/>
    <property type="match status" value="1"/>
</dbReference>
<dbReference type="GO" id="GO:0016117">
    <property type="term" value="P:carotenoid biosynthetic process"/>
    <property type="evidence" value="ECO:0007669"/>
    <property type="project" value="UniProtKB-KW"/>
</dbReference>
<gene>
    <name evidence="10" type="ORF">SAMN04488535_0179</name>
</gene>